<sequence length="267" mass="29666">MRINLSKVSKAISKSIPHIFTAAGIIWFGISVGSAYSTGKKMQKTDISIKNEDDVKKLVKTALPTVGSFMVGTACVIMSDVCSARIIRASNIAYKRLAANFAEYKAAVIGACGAGANELAMKKAAETHAPDNEEKLEAGYYHFYDTFSRNDFVAKMEDVIAAEYEANRRLAEDGILCVNSWYDLLGLCHIERGNELGWDIGELSDYFGICWLDFGNVEHVEKDGTKWYSIHYSYDPCIDGIIDPDVDWNTIKDMINRSGQNVLPEQM</sequence>
<reference evidence="1" key="1">
    <citation type="journal article" date="2021" name="Proc. Natl. Acad. Sci. U.S.A.">
        <title>A Catalog of Tens of Thousands of Viruses from Human Metagenomes Reveals Hidden Associations with Chronic Diseases.</title>
        <authorList>
            <person name="Tisza M.J."/>
            <person name="Buck C.B."/>
        </authorList>
    </citation>
    <scope>NUCLEOTIDE SEQUENCE</scope>
    <source>
        <strain evidence="1">Cthu813</strain>
    </source>
</reference>
<dbReference type="EMBL" id="BK016270">
    <property type="protein sequence ID" value="DAG06396.1"/>
    <property type="molecule type" value="Genomic_DNA"/>
</dbReference>
<dbReference type="Pfam" id="PF19880">
    <property type="entry name" value="DUF6353"/>
    <property type="match status" value="1"/>
</dbReference>
<protein>
    <submittedName>
        <fullName evidence="1">Uncharacterized protein</fullName>
    </submittedName>
</protein>
<accession>A0A8S5VI59</accession>
<name>A0A8S5VI59_9CAUD</name>
<proteinExistence type="predicted"/>
<dbReference type="InterPro" id="IPR045933">
    <property type="entry name" value="DUF6353"/>
</dbReference>
<evidence type="ECO:0000313" key="1">
    <source>
        <dbReference type="EMBL" id="DAG06396.1"/>
    </source>
</evidence>
<organism evidence="1">
    <name type="scientific">Siphoviridae sp. cthu813</name>
    <dbReference type="NCBI Taxonomy" id="2825618"/>
    <lineage>
        <taxon>Viruses</taxon>
        <taxon>Duplodnaviria</taxon>
        <taxon>Heunggongvirae</taxon>
        <taxon>Uroviricota</taxon>
        <taxon>Caudoviricetes</taxon>
    </lineage>
</organism>